<dbReference type="Proteomes" id="UP001358417">
    <property type="component" value="Unassembled WGS sequence"/>
</dbReference>
<name>A0AAV9N086_9EURO</name>
<evidence type="ECO:0008006" key="7">
    <source>
        <dbReference type="Google" id="ProtNLM"/>
    </source>
</evidence>
<evidence type="ECO:0000259" key="4">
    <source>
        <dbReference type="Pfam" id="PF13193"/>
    </source>
</evidence>
<dbReference type="Gene3D" id="3.40.50.12780">
    <property type="entry name" value="N-terminal domain of ligase-like"/>
    <property type="match status" value="1"/>
</dbReference>
<dbReference type="AlphaFoldDB" id="A0AAV9N086"/>
<dbReference type="PANTHER" id="PTHR24096">
    <property type="entry name" value="LONG-CHAIN-FATTY-ACID--COA LIGASE"/>
    <property type="match status" value="1"/>
</dbReference>
<proteinExistence type="inferred from homology"/>
<keyword evidence="6" id="KW-1185">Reference proteome</keyword>
<organism evidence="5 6">
    <name type="scientific">Exophiala bonariae</name>
    <dbReference type="NCBI Taxonomy" id="1690606"/>
    <lineage>
        <taxon>Eukaryota</taxon>
        <taxon>Fungi</taxon>
        <taxon>Dikarya</taxon>
        <taxon>Ascomycota</taxon>
        <taxon>Pezizomycotina</taxon>
        <taxon>Eurotiomycetes</taxon>
        <taxon>Chaetothyriomycetidae</taxon>
        <taxon>Chaetothyriales</taxon>
        <taxon>Herpotrichiellaceae</taxon>
        <taxon>Exophiala</taxon>
    </lineage>
</organism>
<feature type="domain" description="AMP-dependent synthetase/ligase" evidence="3">
    <location>
        <begin position="48"/>
        <end position="421"/>
    </location>
</feature>
<evidence type="ECO:0000313" key="5">
    <source>
        <dbReference type="EMBL" id="KAK5046303.1"/>
    </source>
</evidence>
<dbReference type="GO" id="GO:0016405">
    <property type="term" value="F:CoA-ligase activity"/>
    <property type="evidence" value="ECO:0007669"/>
    <property type="project" value="TreeGrafter"/>
</dbReference>
<dbReference type="InterPro" id="IPR042099">
    <property type="entry name" value="ANL_N_sf"/>
</dbReference>
<dbReference type="Gene3D" id="3.30.300.30">
    <property type="match status" value="1"/>
</dbReference>
<dbReference type="PROSITE" id="PS00455">
    <property type="entry name" value="AMP_BINDING"/>
    <property type="match status" value="1"/>
</dbReference>
<dbReference type="InterPro" id="IPR000873">
    <property type="entry name" value="AMP-dep_synth/lig_dom"/>
</dbReference>
<dbReference type="EMBL" id="JAVRRD010000031">
    <property type="protein sequence ID" value="KAK5046303.1"/>
    <property type="molecule type" value="Genomic_DNA"/>
</dbReference>
<dbReference type="InterPro" id="IPR025110">
    <property type="entry name" value="AMP-bd_C"/>
</dbReference>
<evidence type="ECO:0000256" key="2">
    <source>
        <dbReference type="ARBA" id="ARBA00022598"/>
    </source>
</evidence>
<sequence length="569" mass="62061">MAPATRIYNPVKDYSLPALDLCSLIYTSPESHSTDDTILHLEAALPSNSVTKAQARIYSQRIAYALRHSYGIAGDGVSGRDVVVVMSSGQVLLAPAFYGVIAAGGIYSAASSSFTVMELARQIRQGDAKVVVASPDCVEVATKAAAECGLDAGRVLVLDSMGGTRVLESVQGNGRNFLEGEGSLQERLHWEVVTDREVLENRVICLLYSSGTTGVPKGVNLSHSNIVSEGLIPQYMLREWMAKQRQKDANFKFGYRTLAHLPAAHIAGCQGYFVNPSIAGGPVYWMPKFDFAKFLEYNKKFEIEFFFTVPPIYLLCAKSPAVTDQFKTLRHAITGAAPMGPELQALAEQKLGCSISQTWGLSETTGSVTGMPWDQDDQTGSVSPLLPNVRLRVVDDDENDVEEGQEGEFIVQGPMVTKGYWKNPKSTTETFTQDGKWFKTGDVGVYRDGMFYIVDRKKELIKYKGLQVAPAELEALLLSHDQILDAAVIGVPDPSGSGNELPRAYVVADAKKISAGQIKEFVKQNLAAHKQLRGGCLFLDAIPKSPSGKILRRELRDLAKREAKGNVKL</sequence>
<protein>
    <recommendedName>
        <fullName evidence="7">4-coumarate-CoA ligase</fullName>
    </recommendedName>
</protein>
<dbReference type="GeneID" id="89976609"/>
<dbReference type="GO" id="GO:0019748">
    <property type="term" value="P:secondary metabolic process"/>
    <property type="evidence" value="ECO:0007669"/>
    <property type="project" value="TreeGrafter"/>
</dbReference>
<dbReference type="InterPro" id="IPR020845">
    <property type="entry name" value="AMP-binding_CS"/>
</dbReference>
<evidence type="ECO:0000256" key="1">
    <source>
        <dbReference type="ARBA" id="ARBA00006432"/>
    </source>
</evidence>
<comment type="similarity">
    <text evidence="1">Belongs to the ATP-dependent AMP-binding enzyme family.</text>
</comment>
<keyword evidence="2" id="KW-0436">Ligase</keyword>
<comment type="caution">
    <text evidence="5">The sequence shown here is derived from an EMBL/GenBank/DDBJ whole genome shotgun (WGS) entry which is preliminary data.</text>
</comment>
<evidence type="ECO:0000313" key="6">
    <source>
        <dbReference type="Proteomes" id="UP001358417"/>
    </source>
</evidence>
<dbReference type="RefSeq" id="XP_064701897.1">
    <property type="nucleotide sequence ID" value="XM_064851992.1"/>
</dbReference>
<dbReference type="Pfam" id="PF00501">
    <property type="entry name" value="AMP-binding"/>
    <property type="match status" value="1"/>
</dbReference>
<dbReference type="InterPro" id="IPR045851">
    <property type="entry name" value="AMP-bd_C_sf"/>
</dbReference>
<gene>
    <name evidence="5" type="ORF">LTR84_008446</name>
</gene>
<dbReference type="Pfam" id="PF13193">
    <property type="entry name" value="AMP-binding_C"/>
    <property type="match status" value="1"/>
</dbReference>
<dbReference type="FunFam" id="3.30.300.30:FF:000007">
    <property type="entry name" value="4-coumarate--CoA ligase 2"/>
    <property type="match status" value="1"/>
</dbReference>
<dbReference type="SUPFAM" id="SSF56801">
    <property type="entry name" value="Acetyl-CoA synthetase-like"/>
    <property type="match status" value="1"/>
</dbReference>
<reference evidence="5 6" key="1">
    <citation type="submission" date="2023-08" db="EMBL/GenBank/DDBJ databases">
        <title>Black Yeasts Isolated from many extreme environments.</title>
        <authorList>
            <person name="Coleine C."/>
            <person name="Stajich J.E."/>
            <person name="Selbmann L."/>
        </authorList>
    </citation>
    <scope>NUCLEOTIDE SEQUENCE [LARGE SCALE GENOMIC DNA]</scope>
    <source>
        <strain evidence="5 6">CCFEE 5792</strain>
    </source>
</reference>
<dbReference type="PANTHER" id="PTHR24096:SF149">
    <property type="entry name" value="AMP-BINDING DOMAIN-CONTAINING PROTEIN-RELATED"/>
    <property type="match status" value="1"/>
</dbReference>
<feature type="domain" description="AMP-binding enzyme C-terminal" evidence="4">
    <location>
        <begin position="472"/>
        <end position="549"/>
    </location>
</feature>
<dbReference type="CDD" id="cd05911">
    <property type="entry name" value="Firefly_Luc_like"/>
    <property type="match status" value="1"/>
</dbReference>
<evidence type="ECO:0000259" key="3">
    <source>
        <dbReference type="Pfam" id="PF00501"/>
    </source>
</evidence>
<accession>A0AAV9N086</accession>